<evidence type="ECO:0000313" key="6">
    <source>
        <dbReference type="EMBL" id="MDE47300.1"/>
    </source>
</evidence>
<feature type="repeat" description="WD" evidence="3">
    <location>
        <begin position="404"/>
        <end position="443"/>
    </location>
</feature>
<dbReference type="GO" id="GO:0043161">
    <property type="term" value="P:proteasome-mediated ubiquitin-dependent protein catabolic process"/>
    <property type="evidence" value="ECO:0007669"/>
    <property type="project" value="TreeGrafter"/>
</dbReference>
<dbReference type="SUPFAM" id="SSF50978">
    <property type="entry name" value="WD40 repeat-like"/>
    <property type="match status" value="1"/>
</dbReference>
<evidence type="ECO:0000256" key="2">
    <source>
        <dbReference type="ARBA" id="ARBA00022737"/>
    </source>
</evidence>
<feature type="repeat" description="WD" evidence="3">
    <location>
        <begin position="288"/>
        <end position="322"/>
    </location>
</feature>
<dbReference type="GO" id="GO:0043130">
    <property type="term" value="F:ubiquitin binding"/>
    <property type="evidence" value="ECO:0007669"/>
    <property type="project" value="TreeGrafter"/>
</dbReference>
<dbReference type="PANTHER" id="PTHR19849">
    <property type="entry name" value="PHOSPHOLIPASE A-2-ACTIVATING PROTEIN"/>
    <property type="match status" value="1"/>
</dbReference>
<dbReference type="InterPro" id="IPR019775">
    <property type="entry name" value="WD40_repeat_CS"/>
</dbReference>
<dbReference type="SUPFAM" id="SSF81383">
    <property type="entry name" value="F-box domain"/>
    <property type="match status" value="1"/>
</dbReference>
<dbReference type="PRINTS" id="PR00320">
    <property type="entry name" value="GPROTEINBRPT"/>
</dbReference>
<evidence type="ECO:0000259" key="5">
    <source>
        <dbReference type="PROSITE" id="PS50181"/>
    </source>
</evidence>
<proteinExistence type="predicted"/>
<dbReference type="Pfam" id="PF12937">
    <property type="entry name" value="F-box-like"/>
    <property type="match status" value="1"/>
</dbReference>
<dbReference type="InterPro" id="IPR001810">
    <property type="entry name" value="F-box_dom"/>
</dbReference>
<dbReference type="EMBL" id="GGYP01002529">
    <property type="protein sequence ID" value="MDE47300.1"/>
    <property type="molecule type" value="Transcribed_RNA"/>
</dbReference>
<dbReference type="PANTHER" id="PTHR19849:SF1">
    <property type="entry name" value="F-BOX_WD REPEAT-CONTAINING PROTEIN 7"/>
    <property type="match status" value="1"/>
</dbReference>
<dbReference type="InterPro" id="IPR015943">
    <property type="entry name" value="WD40/YVTN_repeat-like_dom_sf"/>
</dbReference>
<sequence>MEAKPPPLSYSPIPGSSKRNESPPTKKMRLDVEQILDRIKSLDTQSQFELWRKMLTDHPFDIDQLKTLRTAIDNRFRVDIVSGVPYEIALYIMSFLSPEDLCQAAQTCRSWRVVCEDSRIWREKCREEGLMNDEHTMSTLFRDRISNRQKIHQKFAMKSVPASVGTSEWKLAYLKHMDILRNWKTRAFEITKPFISSSPAPQATKTEPTQPNRQHRQRSRSQLRQTYSPNSQPISMAVRPPCLKLEPQELQQNRMEGPPTPETSLSPNCDQETRQQLMQLRCHEDSVITCLQYNHLTNTVVSGSDDQTLKVWSSDTGKCIATLEGHSGGVWSSQLSPDDIVISGATDRTLKIWRAHTGELLHTLYGHSSTVRCLALNGDRVVSGSRDTTLRLWDIKRGECINVLAGHNHAVRCVEFKGDRIISGAYDHLVMVWDATTCDCLHILACHTARIYSLQFDGKTIASGSLDSTICIWDAETGKFRHKLMGHTSLTSKMQLKDNILVSANADSFCKVWDINTGDCLRTLGGPNKHLSAITSVYFDNRHVVTSSDDGTVKLWDIKTGNFIRNLIVLPTAANGGVVWRIRASYTKLICAVGSRSQTEDTHLLVLDFE</sequence>
<feature type="region of interest" description="Disordered" evidence="4">
    <location>
        <begin position="194"/>
        <end position="240"/>
    </location>
</feature>
<dbReference type="PROSITE" id="PS00678">
    <property type="entry name" value="WD_REPEATS_1"/>
    <property type="match status" value="5"/>
</dbReference>
<dbReference type="InterPro" id="IPR036322">
    <property type="entry name" value="WD40_repeat_dom_sf"/>
</dbReference>
<feature type="repeat" description="WD" evidence="3">
    <location>
        <begin position="484"/>
        <end position="523"/>
    </location>
</feature>
<protein>
    <submittedName>
        <fullName evidence="6">F-box/WD repeat-containing protein 7</fullName>
    </submittedName>
</protein>
<feature type="repeat" description="WD" evidence="3">
    <location>
        <begin position="444"/>
        <end position="483"/>
    </location>
</feature>
<dbReference type="Gene3D" id="2.130.10.10">
    <property type="entry name" value="YVTN repeat-like/Quinoprotein amine dehydrogenase"/>
    <property type="match status" value="1"/>
</dbReference>
<dbReference type="PROSITE" id="PS50181">
    <property type="entry name" value="FBOX"/>
    <property type="match status" value="1"/>
</dbReference>
<feature type="repeat" description="WD" evidence="3">
    <location>
        <begin position="364"/>
        <end position="403"/>
    </location>
</feature>
<dbReference type="GO" id="GO:0005737">
    <property type="term" value="C:cytoplasm"/>
    <property type="evidence" value="ECO:0007669"/>
    <property type="project" value="TreeGrafter"/>
</dbReference>
<evidence type="ECO:0000256" key="4">
    <source>
        <dbReference type="SAM" id="MobiDB-lite"/>
    </source>
</evidence>
<accession>A0A6G1SBK2</accession>
<feature type="repeat" description="WD" evidence="3">
    <location>
        <begin position="527"/>
        <end position="566"/>
    </location>
</feature>
<keyword evidence="2" id="KW-0677">Repeat</keyword>
<feature type="repeat" description="WD" evidence="3">
    <location>
        <begin position="323"/>
        <end position="363"/>
    </location>
</feature>
<dbReference type="CDD" id="cd00200">
    <property type="entry name" value="WD40"/>
    <property type="match status" value="1"/>
</dbReference>
<feature type="compositionally biased region" description="Polar residues" evidence="4">
    <location>
        <begin position="194"/>
        <end position="209"/>
    </location>
</feature>
<dbReference type="SMART" id="SM00320">
    <property type="entry name" value="WD40"/>
    <property type="match status" value="7"/>
</dbReference>
<dbReference type="InterPro" id="IPR020472">
    <property type="entry name" value="WD40_PAC1"/>
</dbReference>
<dbReference type="Pfam" id="PF00400">
    <property type="entry name" value="WD40"/>
    <property type="match status" value="6"/>
</dbReference>
<evidence type="ECO:0000256" key="3">
    <source>
        <dbReference type="PROSITE-ProRule" id="PRU00221"/>
    </source>
</evidence>
<dbReference type="PROSITE" id="PS50082">
    <property type="entry name" value="WD_REPEATS_2"/>
    <property type="match status" value="7"/>
</dbReference>
<feature type="region of interest" description="Disordered" evidence="4">
    <location>
        <begin position="1"/>
        <end position="26"/>
    </location>
</feature>
<dbReference type="Gene3D" id="1.20.1280.50">
    <property type="match status" value="1"/>
</dbReference>
<dbReference type="GO" id="GO:0010992">
    <property type="term" value="P:ubiquitin recycling"/>
    <property type="evidence" value="ECO:0007669"/>
    <property type="project" value="TreeGrafter"/>
</dbReference>
<gene>
    <name evidence="6" type="primary">FBXW7_1</name>
    <name evidence="6" type="ORF">g.9157</name>
</gene>
<dbReference type="PROSITE" id="PS50294">
    <property type="entry name" value="WD_REPEATS_REGION"/>
    <property type="match status" value="5"/>
</dbReference>
<organism evidence="6">
    <name type="scientific">Aceria tosichella</name>
    <name type="common">wheat curl mite</name>
    <dbReference type="NCBI Taxonomy" id="561515"/>
    <lineage>
        <taxon>Eukaryota</taxon>
        <taxon>Metazoa</taxon>
        <taxon>Ecdysozoa</taxon>
        <taxon>Arthropoda</taxon>
        <taxon>Chelicerata</taxon>
        <taxon>Arachnida</taxon>
        <taxon>Acari</taxon>
        <taxon>Acariformes</taxon>
        <taxon>Trombidiformes</taxon>
        <taxon>Prostigmata</taxon>
        <taxon>Eupodina</taxon>
        <taxon>Eriophyoidea</taxon>
        <taxon>Eriophyidae</taxon>
        <taxon>Eriophyinae</taxon>
        <taxon>Aceriini</taxon>
        <taxon>Aceria</taxon>
    </lineage>
</organism>
<dbReference type="GO" id="GO:0005634">
    <property type="term" value="C:nucleus"/>
    <property type="evidence" value="ECO:0007669"/>
    <property type="project" value="TreeGrafter"/>
</dbReference>
<dbReference type="SMART" id="SM00256">
    <property type="entry name" value="FBOX"/>
    <property type="match status" value="1"/>
</dbReference>
<dbReference type="InterPro" id="IPR036047">
    <property type="entry name" value="F-box-like_dom_sf"/>
</dbReference>
<keyword evidence="1 3" id="KW-0853">WD repeat</keyword>
<dbReference type="InterPro" id="IPR001680">
    <property type="entry name" value="WD40_rpt"/>
</dbReference>
<evidence type="ECO:0000256" key="1">
    <source>
        <dbReference type="ARBA" id="ARBA00022574"/>
    </source>
</evidence>
<feature type="domain" description="F-box" evidence="5">
    <location>
        <begin position="78"/>
        <end position="124"/>
    </location>
</feature>
<dbReference type="AlphaFoldDB" id="A0A6G1SBK2"/>
<name>A0A6G1SBK2_9ACAR</name>
<reference evidence="6" key="1">
    <citation type="submission" date="2018-10" db="EMBL/GenBank/DDBJ databases">
        <title>Transcriptome assembly of Aceria tosichella (Wheat curl mite) Type 2.</title>
        <authorList>
            <person name="Scully E.D."/>
            <person name="Geib S.M."/>
            <person name="Palmer N.A."/>
            <person name="Gupta A.K."/>
            <person name="Sarath G."/>
            <person name="Tatineni S."/>
        </authorList>
    </citation>
    <scope>NUCLEOTIDE SEQUENCE</scope>
    <source>
        <strain evidence="6">LincolnNE</strain>
    </source>
</reference>